<feature type="region of interest" description="Disordered" evidence="1">
    <location>
        <begin position="1"/>
        <end position="74"/>
    </location>
</feature>
<proteinExistence type="predicted"/>
<reference evidence="2" key="2">
    <citation type="submission" date="2021-12" db="EMBL/GenBank/DDBJ databases">
        <title>Resequencing data analysis of finger millet.</title>
        <authorList>
            <person name="Hatakeyama M."/>
            <person name="Aluri S."/>
            <person name="Balachadran M.T."/>
            <person name="Sivarajan S.R."/>
            <person name="Poveda L."/>
            <person name="Shimizu-Inatsugi R."/>
            <person name="Schlapbach R."/>
            <person name="Sreeman S.M."/>
            <person name="Shimizu K.K."/>
        </authorList>
    </citation>
    <scope>NUCLEOTIDE SEQUENCE</scope>
</reference>
<name>A0AAV5FZD7_ELECO</name>
<gene>
    <name evidence="2" type="primary">gb29326</name>
    <name evidence="2" type="ORF">PR202_gb29326</name>
</gene>
<dbReference type="EMBL" id="BQKI01000104">
    <property type="protein sequence ID" value="GJN40148.1"/>
    <property type="molecule type" value="Genomic_DNA"/>
</dbReference>
<reference evidence="2" key="1">
    <citation type="journal article" date="2018" name="DNA Res.">
        <title>Multiple hybrid de novo genome assembly of finger millet, an orphan allotetraploid crop.</title>
        <authorList>
            <person name="Hatakeyama M."/>
            <person name="Aluri S."/>
            <person name="Balachadran M.T."/>
            <person name="Sivarajan S.R."/>
            <person name="Patrignani A."/>
            <person name="Gruter S."/>
            <person name="Poveda L."/>
            <person name="Shimizu-Inatsugi R."/>
            <person name="Baeten J."/>
            <person name="Francoijs K.J."/>
            <person name="Nataraja K.N."/>
            <person name="Reddy Y.A.N."/>
            <person name="Phadnis S."/>
            <person name="Ravikumar R.L."/>
            <person name="Schlapbach R."/>
            <person name="Sreeman S.M."/>
            <person name="Shimizu K.K."/>
        </authorList>
    </citation>
    <scope>NUCLEOTIDE SEQUENCE</scope>
</reference>
<dbReference type="AlphaFoldDB" id="A0AAV5FZD7"/>
<feature type="compositionally biased region" description="Basic and acidic residues" evidence="1">
    <location>
        <begin position="64"/>
        <end position="74"/>
    </location>
</feature>
<comment type="caution">
    <text evidence="2">The sequence shown here is derived from an EMBL/GenBank/DDBJ whole genome shotgun (WGS) entry which is preliminary data.</text>
</comment>
<dbReference type="Proteomes" id="UP001054889">
    <property type="component" value="Unassembled WGS sequence"/>
</dbReference>
<organism evidence="2 3">
    <name type="scientific">Eleusine coracana subsp. coracana</name>
    <dbReference type="NCBI Taxonomy" id="191504"/>
    <lineage>
        <taxon>Eukaryota</taxon>
        <taxon>Viridiplantae</taxon>
        <taxon>Streptophyta</taxon>
        <taxon>Embryophyta</taxon>
        <taxon>Tracheophyta</taxon>
        <taxon>Spermatophyta</taxon>
        <taxon>Magnoliopsida</taxon>
        <taxon>Liliopsida</taxon>
        <taxon>Poales</taxon>
        <taxon>Poaceae</taxon>
        <taxon>PACMAD clade</taxon>
        <taxon>Chloridoideae</taxon>
        <taxon>Cynodonteae</taxon>
        <taxon>Eleusininae</taxon>
        <taxon>Eleusine</taxon>
    </lineage>
</organism>
<evidence type="ECO:0000313" key="2">
    <source>
        <dbReference type="EMBL" id="GJN40148.1"/>
    </source>
</evidence>
<sequence>MPPRQRPPLLGELGTGHTAAQRSQGWARGGHRNHSPAGPGLRGGGPAAWVHRRQEQGRRHRAARGREARPWRGG</sequence>
<keyword evidence="3" id="KW-1185">Reference proteome</keyword>
<protein>
    <submittedName>
        <fullName evidence="2">Uncharacterized protein</fullName>
    </submittedName>
</protein>
<evidence type="ECO:0000256" key="1">
    <source>
        <dbReference type="SAM" id="MobiDB-lite"/>
    </source>
</evidence>
<accession>A0AAV5FZD7</accession>
<evidence type="ECO:0000313" key="3">
    <source>
        <dbReference type="Proteomes" id="UP001054889"/>
    </source>
</evidence>